<dbReference type="PANTHER" id="PTHR23155:SF955">
    <property type="entry name" value="AAA+ ATPASE DOMAIN-CONTAINING PROTEIN"/>
    <property type="match status" value="1"/>
</dbReference>
<proteinExistence type="predicted"/>
<evidence type="ECO:0000259" key="4">
    <source>
        <dbReference type="Pfam" id="PF23559"/>
    </source>
</evidence>
<protein>
    <recommendedName>
        <fullName evidence="7">NB-ARC domain-containing protein</fullName>
    </recommendedName>
</protein>
<dbReference type="InterPro" id="IPR044974">
    <property type="entry name" value="Disease_R_plants"/>
</dbReference>
<dbReference type="InterPro" id="IPR002182">
    <property type="entry name" value="NB-ARC"/>
</dbReference>
<reference evidence="5 6" key="1">
    <citation type="journal article" date="2023" name="BMC Biotechnol.">
        <title>Vitis rotundifolia cv Carlos genome sequencing.</title>
        <authorList>
            <person name="Huff M."/>
            <person name="Hulse-Kemp A."/>
            <person name="Scheffler B."/>
            <person name="Youngblood R."/>
            <person name="Simpson S."/>
            <person name="Babiker E."/>
            <person name="Staton M."/>
        </authorList>
    </citation>
    <scope>NUCLEOTIDE SEQUENCE [LARGE SCALE GENOMIC DNA]</scope>
    <source>
        <tissue evidence="5">Leaf</tissue>
    </source>
</reference>
<dbReference type="InterPro" id="IPR036388">
    <property type="entry name" value="WH-like_DNA-bd_sf"/>
</dbReference>
<evidence type="ECO:0000256" key="1">
    <source>
        <dbReference type="ARBA" id="ARBA00022737"/>
    </source>
</evidence>
<comment type="caution">
    <text evidence="5">The sequence shown here is derived from an EMBL/GenBank/DDBJ whole genome shotgun (WGS) entry which is preliminary data.</text>
</comment>
<dbReference type="Gene3D" id="1.10.10.10">
    <property type="entry name" value="Winged helix-like DNA-binding domain superfamily/Winged helix DNA-binding domain"/>
    <property type="match status" value="1"/>
</dbReference>
<accession>A0AA39E1D8</accession>
<keyword evidence="1" id="KW-0677">Repeat</keyword>
<dbReference type="GO" id="GO:0043531">
    <property type="term" value="F:ADP binding"/>
    <property type="evidence" value="ECO:0007669"/>
    <property type="project" value="InterPro"/>
</dbReference>
<evidence type="ECO:0000259" key="3">
    <source>
        <dbReference type="Pfam" id="PF00931"/>
    </source>
</evidence>
<sequence>MIQKLKAFLTNMYLIVMDDPSDFYFWDDLLTVLADRSNGSRMIWITSKMSLPPNLKTKSDPHPLRLRADEESWALFTHALKISIPSELQELKEKIVKRCGGSLSQKDTTIEEWSSALQQLCHDQQKVWSNTLCRIYKDLSLYMRRCLFSLTLFLHDSDIPTRILITLWVAEDLVQIEGKNEALEDVAERCLNLLIAQGMVQALDIKHTNFLSQCGTAETLVLE</sequence>
<keyword evidence="6" id="KW-1185">Reference proteome</keyword>
<dbReference type="Pfam" id="PF23559">
    <property type="entry name" value="WHD_DRP"/>
    <property type="match status" value="1"/>
</dbReference>
<feature type="domain" description="NB-ARC" evidence="3">
    <location>
        <begin position="7"/>
        <end position="78"/>
    </location>
</feature>
<dbReference type="EMBL" id="JARBHA010000005">
    <property type="protein sequence ID" value="KAJ9701557.1"/>
    <property type="molecule type" value="Genomic_DNA"/>
</dbReference>
<keyword evidence="2" id="KW-0611">Plant defense</keyword>
<evidence type="ECO:0000256" key="2">
    <source>
        <dbReference type="ARBA" id="ARBA00022821"/>
    </source>
</evidence>
<dbReference type="PANTHER" id="PTHR23155">
    <property type="entry name" value="DISEASE RESISTANCE PROTEIN RP"/>
    <property type="match status" value="1"/>
</dbReference>
<dbReference type="InterPro" id="IPR058922">
    <property type="entry name" value="WHD_DRP"/>
</dbReference>
<dbReference type="GO" id="GO:0098542">
    <property type="term" value="P:defense response to other organism"/>
    <property type="evidence" value="ECO:0007669"/>
    <property type="project" value="TreeGrafter"/>
</dbReference>
<organism evidence="5 6">
    <name type="scientific">Vitis rotundifolia</name>
    <name type="common">Muscadine grape</name>
    <dbReference type="NCBI Taxonomy" id="103349"/>
    <lineage>
        <taxon>Eukaryota</taxon>
        <taxon>Viridiplantae</taxon>
        <taxon>Streptophyta</taxon>
        <taxon>Embryophyta</taxon>
        <taxon>Tracheophyta</taxon>
        <taxon>Spermatophyta</taxon>
        <taxon>Magnoliopsida</taxon>
        <taxon>eudicotyledons</taxon>
        <taxon>Gunneridae</taxon>
        <taxon>Pentapetalae</taxon>
        <taxon>rosids</taxon>
        <taxon>Vitales</taxon>
        <taxon>Vitaceae</taxon>
        <taxon>Viteae</taxon>
        <taxon>Vitis</taxon>
    </lineage>
</organism>
<evidence type="ECO:0000313" key="6">
    <source>
        <dbReference type="Proteomes" id="UP001168098"/>
    </source>
</evidence>
<dbReference type="SUPFAM" id="SSF52540">
    <property type="entry name" value="P-loop containing nucleoside triphosphate hydrolases"/>
    <property type="match status" value="1"/>
</dbReference>
<gene>
    <name evidence="5" type="ORF">PVL29_006780</name>
</gene>
<dbReference type="AlphaFoldDB" id="A0AA39E1D8"/>
<dbReference type="InterPro" id="IPR027417">
    <property type="entry name" value="P-loop_NTPase"/>
</dbReference>
<evidence type="ECO:0000313" key="5">
    <source>
        <dbReference type="EMBL" id="KAJ9701557.1"/>
    </source>
</evidence>
<feature type="domain" description="Disease resistance protein winged helix" evidence="4">
    <location>
        <begin position="152"/>
        <end position="208"/>
    </location>
</feature>
<evidence type="ECO:0008006" key="7">
    <source>
        <dbReference type="Google" id="ProtNLM"/>
    </source>
</evidence>
<dbReference type="Proteomes" id="UP001168098">
    <property type="component" value="Unassembled WGS sequence"/>
</dbReference>
<dbReference type="Pfam" id="PF00931">
    <property type="entry name" value="NB-ARC"/>
    <property type="match status" value="1"/>
</dbReference>
<name>A0AA39E1D8_VITRO</name>